<comment type="function">
    <text evidence="6">Component of the Mediator complex, a coactivator involved in the regulated transcription of nearly all RNA polymerase II-dependent genes. Mediator functions as a bridge to convey information from gene-specific regulatory proteins to the basal RNA polymerase II transcription machinery. Mediator is recruited to promoters by direct interactions with regulatory proteins and serves as a scaffold for the assembly of a functional preinitiation complex with RNA polymerase II and the general transcription factors.</text>
</comment>
<comment type="similarity">
    <text evidence="2 6">Belongs to the Mediator complex subunit 10 family.</text>
</comment>
<evidence type="ECO:0000256" key="2">
    <source>
        <dbReference type="ARBA" id="ARBA00005389"/>
    </source>
</evidence>
<dbReference type="AlphaFoldDB" id="A0A1E4SXJ1"/>
<keyword evidence="6" id="KW-0010">Activator</keyword>
<evidence type="ECO:0000256" key="3">
    <source>
        <dbReference type="ARBA" id="ARBA00023015"/>
    </source>
</evidence>
<dbReference type="GO" id="GO:0003712">
    <property type="term" value="F:transcription coregulator activity"/>
    <property type="evidence" value="ECO:0007669"/>
    <property type="project" value="InterPro"/>
</dbReference>
<evidence type="ECO:0000256" key="6">
    <source>
        <dbReference type="RuleBase" id="RU364146"/>
    </source>
</evidence>
<evidence type="ECO:0000256" key="1">
    <source>
        <dbReference type="ARBA" id="ARBA00004123"/>
    </source>
</evidence>
<evidence type="ECO:0000313" key="8">
    <source>
        <dbReference type="Proteomes" id="UP000094801"/>
    </source>
</evidence>
<comment type="subcellular location">
    <subcellularLocation>
        <location evidence="1 6">Nucleus</location>
    </subcellularLocation>
</comment>
<keyword evidence="5 6" id="KW-0539">Nucleus</keyword>
<dbReference type="Proteomes" id="UP000094801">
    <property type="component" value="Unassembled WGS sequence"/>
</dbReference>
<accession>A0A1E4SXJ1</accession>
<evidence type="ECO:0000256" key="4">
    <source>
        <dbReference type="ARBA" id="ARBA00023163"/>
    </source>
</evidence>
<comment type="subunit">
    <text evidence="6">Component of the Mediator complex.</text>
</comment>
<name>A0A1E4SXJ1_9ASCO</name>
<dbReference type="STRING" id="983967.A0A1E4SXJ1"/>
<organism evidence="7 8">
    <name type="scientific">[Candida] arabinofermentans NRRL YB-2248</name>
    <dbReference type="NCBI Taxonomy" id="983967"/>
    <lineage>
        <taxon>Eukaryota</taxon>
        <taxon>Fungi</taxon>
        <taxon>Dikarya</taxon>
        <taxon>Ascomycota</taxon>
        <taxon>Saccharomycotina</taxon>
        <taxon>Pichiomycetes</taxon>
        <taxon>Pichiales</taxon>
        <taxon>Pichiaceae</taxon>
        <taxon>Ogataea</taxon>
        <taxon>Ogataea/Candida clade</taxon>
    </lineage>
</organism>
<dbReference type="OrthoDB" id="337270at2759"/>
<dbReference type="GO" id="GO:0006357">
    <property type="term" value="P:regulation of transcription by RNA polymerase II"/>
    <property type="evidence" value="ECO:0007669"/>
    <property type="project" value="InterPro"/>
</dbReference>
<dbReference type="EMBL" id="KV453858">
    <property type="protein sequence ID" value="ODV84203.1"/>
    <property type="molecule type" value="Genomic_DNA"/>
</dbReference>
<evidence type="ECO:0000256" key="5">
    <source>
        <dbReference type="ARBA" id="ARBA00023242"/>
    </source>
</evidence>
<reference evidence="8" key="1">
    <citation type="submission" date="2016-04" db="EMBL/GenBank/DDBJ databases">
        <title>Comparative genomics of biotechnologically important yeasts.</title>
        <authorList>
            <consortium name="DOE Joint Genome Institute"/>
            <person name="Riley R."/>
            <person name="Haridas S."/>
            <person name="Wolfe K.H."/>
            <person name="Lopes M.R."/>
            <person name="Hittinger C.T."/>
            <person name="Goker M."/>
            <person name="Salamov A."/>
            <person name="Wisecaver J."/>
            <person name="Long T.M."/>
            <person name="Aerts A.L."/>
            <person name="Barry K."/>
            <person name="Choi C."/>
            <person name="Clum A."/>
            <person name="Coughlan A.Y."/>
            <person name="Deshpande S."/>
            <person name="Douglass A.P."/>
            <person name="Hanson S.J."/>
            <person name="Klenk H.-P."/>
            <person name="Labutti K."/>
            <person name="Lapidus A."/>
            <person name="Lindquist E."/>
            <person name="Lipzen A."/>
            <person name="Meier-Kolthoff J.P."/>
            <person name="Ohm R.A."/>
            <person name="Otillar R.P."/>
            <person name="Pangilinan J."/>
            <person name="Peng Y."/>
            <person name="Rokas A."/>
            <person name="Rosa C.A."/>
            <person name="Scheuner C."/>
            <person name="Sibirny A.A."/>
            <person name="Slot J.C."/>
            <person name="Stielow J.B."/>
            <person name="Sun H."/>
            <person name="Kurtzman C.P."/>
            <person name="Blackwell M."/>
            <person name="Grigoriev I.V."/>
            <person name="Jeffries T.W."/>
        </authorList>
    </citation>
    <scope>NUCLEOTIDE SEQUENCE [LARGE SCALE GENOMIC DNA]</scope>
    <source>
        <strain evidence="8">NRRL YB-2248</strain>
    </source>
</reference>
<dbReference type="InterPro" id="IPR019145">
    <property type="entry name" value="Mediator_Med10"/>
</dbReference>
<keyword evidence="8" id="KW-1185">Reference proteome</keyword>
<proteinExistence type="inferred from homology"/>
<gene>
    <name evidence="6" type="primary">MED10</name>
    <name evidence="7" type="ORF">CANARDRAFT_201348</name>
</gene>
<keyword evidence="4 6" id="KW-0804">Transcription</keyword>
<dbReference type="GO" id="GO:0016592">
    <property type="term" value="C:mediator complex"/>
    <property type="evidence" value="ECO:0007669"/>
    <property type="project" value="InterPro"/>
</dbReference>
<dbReference type="Pfam" id="PF09748">
    <property type="entry name" value="Med10"/>
    <property type="match status" value="1"/>
</dbReference>
<evidence type="ECO:0000313" key="7">
    <source>
        <dbReference type="EMBL" id="ODV84203.1"/>
    </source>
</evidence>
<keyword evidence="3 6" id="KW-0805">Transcription regulation</keyword>
<protein>
    <recommendedName>
        <fullName evidence="6">Mediator of RNA polymerase II transcription subunit 10</fullName>
    </recommendedName>
    <alternativeName>
        <fullName evidence="6">Mediator complex subunit 10</fullName>
    </alternativeName>
</protein>
<sequence>MTTEHAYTDTSTPLGSLQDELADIIETFIHLGVQVHDFQGTEEAKTGLSNNINKVITQLQSLSSKDDLKDISIPLEIINYIEDGRNPDVYTREFVEVVRKVNQYLNGKSAAFEQFRNLLGDKIKQEFPELESEVESIKRKTAI</sequence>